<dbReference type="Proteomes" id="UP001500394">
    <property type="component" value="Unassembled WGS sequence"/>
</dbReference>
<evidence type="ECO:0000256" key="1">
    <source>
        <dbReference type="ARBA" id="ARBA00009716"/>
    </source>
</evidence>
<dbReference type="InterPro" id="IPR013785">
    <property type="entry name" value="Aldolase_TIM"/>
</dbReference>
<feature type="transmembrane region" description="Helical" evidence="3">
    <location>
        <begin position="30"/>
        <end position="48"/>
    </location>
</feature>
<accession>A0ABP8R2D4</accession>
<proteinExistence type="inferred from homology"/>
<keyword evidence="6" id="KW-1185">Reference proteome</keyword>
<gene>
    <name evidence="5" type="ORF">GCM10023173_15570</name>
</gene>
<dbReference type="InterPro" id="IPR024188">
    <property type="entry name" value="GltB"/>
</dbReference>
<organism evidence="5 6">
    <name type="scientific">Sphingobacterium thermophilum</name>
    <dbReference type="NCBI Taxonomy" id="768534"/>
    <lineage>
        <taxon>Bacteria</taxon>
        <taxon>Pseudomonadati</taxon>
        <taxon>Bacteroidota</taxon>
        <taxon>Sphingobacteriia</taxon>
        <taxon>Sphingobacteriales</taxon>
        <taxon>Sphingobacteriaceae</taxon>
        <taxon>Sphingobacterium</taxon>
    </lineage>
</organism>
<protein>
    <submittedName>
        <fullName evidence="5">FMN-binding glutamate synthase family protein</fullName>
    </submittedName>
</protein>
<dbReference type="EMBL" id="BAABGR010000015">
    <property type="protein sequence ID" value="GAA4516366.1"/>
    <property type="molecule type" value="Genomic_DNA"/>
</dbReference>
<keyword evidence="3" id="KW-0812">Transmembrane</keyword>
<comment type="caution">
    <text evidence="5">The sequence shown here is derived from an EMBL/GenBank/DDBJ whole genome shotgun (WGS) entry which is preliminary data.</text>
</comment>
<evidence type="ECO:0000256" key="2">
    <source>
        <dbReference type="PIRNR" id="PIRNR006429"/>
    </source>
</evidence>
<dbReference type="PANTHER" id="PTHR43819:SF1">
    <property type="entry name" value="ARCHAEAL-TYPE GLUTAMATE SYNTHASE [NADPH]"/>
    <property type="match status" value="1"/>
</dbReference>
<dbReference type="PIRSF" id="PIRSF500060">
    <property type="entry name" value="UCP500060"/>
    <property type="match status" value="1"/>
</dbReference>
<feature type="transmembrane region" description="Helical" evidence="3">
    <location>
        <begin position="7"/>
        <end position="24"/>
    </location>
</feature>
<reference evidence="6" key="1">
    <citation type="journal article" date="2019" name="Int. J. Syst. Evol. Microbiol.">
        <title>The Global Catalogue of Microorganisms (GCM) 10K type strain sequencing project: providing services to taxonomists for standard genome sequencing and annotation.</title>
        <authorList>
            <consortium name="The Broad Institute Genomics Platform"/>
            <consortium name="The Broad Institute Genome Sequencing Center for Infectious Disease"/>
            <person name="Wu L."/>
            <person name="Ma J."/>
        </authorList>
    </citation>
    <scope>NUCLEOTIDE SEQUENCE [LARGE SCALE GENOMIC DNA]</scope>
    <source>
        <strain evidence="6">JCM 17858</strain>
    </source>
</reference>
<sequence>MAVRKLILIIITAINLVIISFGIIFTPRWFWLLLIPIPLLIVAIYHSLQTKHAILRNYPLVGAFRYFFESFRPELRQYFWESDTDGRPFNRRQRSIVYQRAKNQRETVAFGMQQDPQAVGNEWVAHSIFPTHIENHDLRVLVGNKACKQPYNMSIFNISAMSYGALSKTAIEALNKGAALQGFAHNTGEGGISDYHINGGDLIWQIGTGYFGCRDENGYFNAELFTEKANRPYVKMIELKISQGAKPGHGGILPAAKNTPEVARIRHVVPGTDVLSPPAHSAFSNPVEMMHFIQKLRELSGYKPVGFKICIGDRQEFLDICKAMQDTQIFPDFIAIDGAEGGTGAAPLEFTDNLGMPLYDALAFATKTLISYGLKKHIKIIASGKIITGFDLLKVLALGADACYSARGMMFALGCIQALKCNEDVCPVGVATQRPHLYKGLDVQDKHVRVAQFHRNTLRATVEIMEACGFKTVDDITADKFYRKVDAITTLSFHEIYFKDTGRYIKKENTFEKEDFLKDD</sequence>
<keyword evidence="3" id="KW-1133">Transmembrane helix</keyword>
<dbReference type="PANTHER" id="PTHR43819">
    <property type="entry name" value="ARCHAEAL-TYPE GLUTAMATE SYNTHASE [NADPH]"/>
    <property type="match status" value="1"/>
</dbReference>
<feature type="domain" description="Glutamate synthase" evidence="4">
    <location>
        <begin position="153"/>
        <end position="470"/>
    </location>
</feature>
<evidence type="ECO:0000259" key="4">
    <source>
        <dbReference type="Pfam" id="PF01645"/>
    </source>
</evidence>
<dbReference type="RefSeq" id="WP_052258508.1">
    <property type="nucleotide sequence ID" value="NZ_BAABGR010000015.1"/>
</dbReference>
<dbReference type="InterPro" id="IPR027283">
    <property type="entry name" value="YerD"/>
</dbReference>
<dbReference type="InterPro" id="IPR002932">
    <property type="entry name" value="Glu_synthdom"/>
</dbReference>
<keyword evidence="3" id="KW-0472">Membrane</keyword>
<evidence type="ECO:0000256" key="3">
    <source>
        <dbReference type="SAM" id="Phobius"/>
    </source>
</evidence>
<comment type="similarity">
    <text evidence="1 2">Belongs to the glutamate synthase family.</text>
</comment>
<dbReference type="SUPFAM" id="SSF51395">
    <property type="entry name" value="FMN-linked oxidoreductases"/>
    <property type="match status" value="1"/>
</dbReference>
<dbReference type="PIRSF" id="PIRSF006429">
    <property type="entry name" value="GOGAT_lg_2"/>
    <property type="match status" value="1"/>
</dbReference>
<name>A0ABP8R2D4_9SPHI</name>
<dbReference type="Pfam" id="PF01645">
    <property type="entry name" value="Glu_synthase"/>
    <property type="match status" value="1"/>
</dbReference>
<evidence type="ECO:0000313" key="5">
    <source>
        <dbReference type="EMBL" id="GAA4516366.1"/>
    </source>
</evidence>
<dbReference type="CDD" id="cd02808">
    <property type="entry name" value="GltS_FMN"/>
    <property type="match status" value="1"/>
</dbReference>
<dbReference type="Gene3D" id="3.20.20.70">
    <property type="entry name" value="Aldolase class I"/>
    <property type="match status" value="1"/>
</dbReference>
<evidence type="ECO:0000313" key="6">
    <source>
        <dbReference type="Proteomes" id="UP001500394"/>
    </source>
</evidence>